<reference evidence="1 2" key="1">
    <citation type="journal article" date="2019" name="Mol. Biol. Evol.">
        <title>Blast fungal genomes show frequent chromosomal changes, gene gains and losses, and effector gene turnover.</title>
        <authorList>
            <person name="Gomez Luciano L.B."/>
            <person name="Jason Tsai I."/>
            <person name="Chuma I."/>
            <person name="Tosa Y."/>
            <person name="Chen Y.H."/>
            <person name="Li J.Y."/>
            <person name="Li M.Y."/>
            <person name="Jade Lu M.Y."/>
            <person name="Nakayashiki H."/>
            <person name="Li W.H."/>
        </authorList>
    </citation>
    <scope>NUCLEOTIDE SEQUENCE [LARGE SCALE GENOMIC DNA]</scope>
    <source>
        <strain evidence="1">MZ5-1-6</strain>
    </source>
</reference>
<gene>
    <name evidence="1" type="ORF">PoMZ_13200</name>
</gene>
<dbReference type="EMBL" id="CP034210">
    <property type="protein sequence ID" value="QBZ66227.1"/>
    <property type="molecule type" value="Genomic_DNA"/>
</dbReference>
<protein>
    <submittedName>
        <fullName evidence="1">Uncharacterized protein</fullName>
    </submittedName>
</protein>
<accession>A0A4P7NUJ9</accession>
<dbReference type="AlphaFoldDB" id="A0A4P7NUJ9"/>
<evidence type="ECO:0000313" key="2">
    <source>
        <dbReference type="Proteomes" id="UP000294847"/>
    </source>
</evidence>
<dbReference type="Proteomes" id="UP000294847">
    <property type="component" value="Chromosome 7"/>
</dbReference>
<sequence length="144" mass="16231">MYVHFFALVFTTQSMLSRSSPDLPSLQGMEHFNPMQNAVSAPWKVHIDSQQLAKLKTDHWPEEMEDKWMVSSETRNGRTLVHFARSWTGKDMFVLTIDEAADGGAQIETLTWNSGDDDTPKSDEAEAKAEVVRLAKSRLGCELS</sequence>
<organism evidence="1 2">
    <name type="scientific">Pyricularia oryzae</name>
    <name type="common">Rice blast fungus</name>
    <name type="synonym">Magnaporthe oryzae</name>
    <dbReference type="NCBI Taxonomy" id="318829"/>
    <lineage>
        <taxon>Eukaryota</taxon>
        <taxon>Fungi</taxon>
        <taxon>Dikarya</taxon>
        <taxon>Ascomycota</taxon>
        <taxon>Pezizomycotina</taxon>
        <taxon>Sordariomycetes</taxon>
        <taxon>Sordariomycetidae</taxon>
        <taxon>Magnaporthales</taxon>
        <taxon>Pyriculariaceae</taxon>
        <taxon>Pyricularia</taxon>
    </lineage>
</organism>
<name>A0A4P7NUJ9_PYROR</name>
<evidence type="ECO:0000313" key="1">
    <source>
        <dbReference type="EMBL" id="QBZ66227.1"/>
    </source>
</evidence>
<proteinExistence type="predicted"/>